<feature type="region of interest" description="Disordered" evidence="1">
    <location>
        <begin position="167"/>
        <end position="187"/>
    </location>
</feature>
<feature type="region of interest" description="Disordered" evidence="1">
    <location>
        <begin position="1"/>
        <end position="37"/>
    </location>
</feature>
<protein>
    <submittedName>
        <fullName evidence="2">Uncharacterized protein</fullName>
    </submittedName>
</protein>
<gene>
    <name evidence="2" type="ORF">LWI28_014613</name>
</gene>
<dbReference type="Proteomes" id="UP001064489">
    <property type="component" value="Chromosome 13"/>
</dbReference>
<organism evidence="2 3">
    <name type="scientific">Acer negundo</name>
    <name type="common">Box elder</name>
    <dbReference type="NCBI Taxonomy" id="4023"/>
    <lineage>
        <taxon>Eukaryota</taxon>
        <taxon>Viridiplantae</taxon>
        <taxon>Streptophyta</taxon>
        <taxon>Embryophyta</taxon>
        <taxon>Tracheophyta</taxon>
        <taxon>Spermatophyta</taxon>
        <taxon>Magnoliopsida</taxon>
        <taxon>eudicotyledons</taxon>
        <taxon>Gunneridae</taxon>
        <taxon>Pentapetalae</taxon>
        <taxon>rosids</taxon>
        <taxon>malvids</taxon>
        <taxon>Sapindales</taxon>
        <taxon>Sapindaceae</taxon>
        <taxon>Hippocastanoideae</taxon>
        <taxon>Acereae</taxon>
        <taxon>Acer</taxon>
    </lineage>
</organism>
<reference evidence="2 3" key="1">
    <citation type="journal article" date="2022" name="Plant J.">
        <title>Strategies of tolerance reflected in two North American maple genomes.</title>
        <authorList>
            <person name="McEvoy S.L."/>
            <person name="Sezen U.U."/>
            <person name="Trouern-Trend A."/>
            <person name="McMahon S.M."/>
            <person name="Schaberg P.G."/>
            <person name="Yang J."/>
            <person name="Wegrzyn J.L."/>
            <person name="Swenson N.G."/>
        </authorList>
    </citation>
    <scope>NUCLEOTIDE SEQUENCE [LARGE SCALE GENOMIC DNA]</scope>
    <source>
        <strain evidence="2">91603</strain>
    </source>
</reference>
<name>A0AAD5JR54_ACENE</name>
<evidence type="ECO:0000313" key="2">
    <source>
        <dbReference type="EMBL" id="KAI9198369.1"/>
    </source>
</evidence>
<keyword evidence="3" id="KW-1185">Reference proteome</keyword>
<accession>A0AAD5JR54</accession>
<sequence length="187" mass="20673">MARTKQIARTVEEGDSSQPSKPRRGIPPSVPNPDFPSQLAKWAKRKLISEKGINVSELDETPIPQTIENRDAHAARKEEIRAVKNEILREIPTSKGRTRAVISDIEDGLMQDFTELRTELKVSPYSRQKKTHPFAPSHTLPTGGPTILQEAAHIRIATERFLKELADKEAAARDPSGKGKGKLPGSS</sequence>
<proteinExistence type="predicted"/>
<evidence type="ECO:0000313" key="3">
    <source>
        <dbReference type="Proteomes" id="UP001064489"/>
    </source>
</evidence>
<comment type="caution">
    <text evidence="2">The sequence shown here is derived from an EMBL/GenBank/DDBJ whole genome shotgun (WGS) entry which is preliminary data.</text>
</comment>
<dbReference type="EMBL" id="JAJSOW010000002">
    <property type="protein sequence ID" value="KAI9198369.1"/>
    <property type="molecule type" value="Genomic_DNA"/>
</dbReference>
<feature type="region of interest" description="Disordered" evidence="1">
    <location>
        <begin position="124"/>
        <end position="145"/>
    </location>
</feature>
<evidence type="ECO:0000256" key="1">
    <source>
        <dbReference type="SAM" id="MobiDB-lite"/>
    </source>
</evidence>
<dbReference type="AlphaFoldDB" id="A0AAD5JR54"/>
<feature type="compositionally biased region" description="Basic and acidic residues" evidence="1">
    <location>
        <begin position="167"/>
        <end position="177"/>
    </location>
</feature>